<feature type="chain" id="PRO_5046154323" evidence="6">
    <location>
        <begin position="25"/>
        <end position="256"/>
    </location>
</feature>
<dbReference type="EMBL" id="JAPVOI010000004">
    <property type="protein sequence ID" value="MCZ4093024.1"/>
    <property type="molecule type" value="Genomic_DNA"/>
</dbReference>
<evidence type="ECO:0000313" key="8">
    <source>
        <dbReference type="EMBL" id="MCZ4093024.1"/>
    </source>
</evidence>
<comment type="subcellular location">
    <subcellularLocation>
        <location evidence="1">Cell outer membrane</location>
    </subcellularLocation>
</comment>
<dbReference type="InterPro" id="IPR011250">
    <property type="entry name" value="OMP/PagP_B-barrel"/>
</dbReference>
<evidence type="ECO:0000256" key="4">
    <source>
        <dbReference type="ARBA" id="ARBA00023237"/>
    </source>
</evidence>
<dbReference type="SUPFAM" id="SSF56925">
    <property type="entry name" value="OMPA-like"/>
    <property type="match status" value="1"/>
</dbReference>
<evidence type="ECO:0000256" key="1">
    <source>
        <dbReference type="ARBA" id="ARBA00004442"/>
    </source>
</evidence>
<accession>A0ABT4KMD8</accession>
<dbReference type="Pfam" id="PF13505">
    <property type="entry name" value="OMP_b-brl"/>
    <property type="match status" value="1"/>
</dbReference>
<evidence type="ECO:0000259" key="7">
    <source>
        <dbReference type="Pfam" id="PF13505"/>
    </source>
</evidence>
<keyword evidence="3" id="KW-0472">Membrane</keyword>
<reference evidence="8" key="1">
    <citation type="submission" date="2022-10" db="EMBL/GenBank/DDBJ databases">
        <title>Whole genome sequencing of three plant growth promoting bacteria isolated from Vachellia tortilis subsp. raddiana in Morocco.</title>
        <authorList>
            <person name="Hnini M."/>
            <person name="Zouagui R."/>
            <person name="Zouagui H."/>
            <person name="Chemao Elfihri M.-W."/>
            <person name="Ibrahimi A."/>
            <person name="Sbabou L."/>
            <person name="Aurag J."/>
        </authorList>
    </citation>
    <scope>NUCLEOTIDE SEQUENCE</scope>
    <source>
        <strain evidence="8">LMR678</strain>
    </source>
</reference>
<sequence>MSGHNLSAGLAAGALLLCAYGAQAGDLTHDAASSNWSGCYVGAHAGYAHAKAEATDSPFTEGAFAGTGTSWNSLGAPYEVIESDDHGAIGGIEAGCDRQVDVDGLSLVFGGAIDFSQMDLSSGGASKIVGDTRTSFDTDWAGTVRLRAGIAAEDLLFYLTGGLAVADIDVRAFDTQTFPTIGLMDVSGGGVKTGWVAGAGAEWRLAPNWSASLEYLHYDFDDVTATGAAIDPAGAFPRFENDLDFDVVRVGLRWRL</sequence>
<name>A0ABT4KMD8_9HYPH</name>
<evidence type="ECO:0000313" key="9">
    <source>
        <dbReference type="Proteomes" id="UP001079430"/>
    </source>
</evidence>
<protein>
    <submittedName>
        <fullName evidence="8">Outer membrane beta-barrel protein</fullName>
    </submittedName>
</protein>
<gene>
    <name evidence="8" type="ORF">O3W52_24035</name>
</gene>
<comment type="similarity">
    <text evidence="5">Belongs to the Omp25/RopB family.</text>
</comment>
<evidence type="ECO:0000256" key="3">
    <source>
        <dbReference type="ARBA" id="ARBA00023136"/>
    </source>
</evidence>
<dbReference type="InterPro" id="IPR051692">
    <property type="entry name" value="OMP-like"/>
</dbReference>
<dbReference type="PANTHER" id="PTHR34001">
    <property type="entry name" value="BLL7405 PROTEIN"/>
    <property type="match status" value="1"/>
</dbReference>
<keyword evidence="9" id="KW-1185">Reference proteome</keyword>
<evidence type="ECO:0000256" key="5">
    <source>
        <dbReference type="ARBA" id="ARBA00038306"/>
    </source>
</evidence>
<organism evidence="8 9">
    <name type="scientific">Sinorhizobium psoraleae</name>
    <dbReference type="NCBI Taxonomy" id="520838"/>
    <lineage>
        <taxon>Bacteria</taxon>
        <taxon>Pseudomonadati</taxon>
        <taxon>Pseudomonadota</taxon>
        <taxon>Alphaproteobacteria</taxon>
        <taxon>Hyphomicrobiales</taxon>
        <taxon>Rhizobiaceae</taxon>
        <taxon>Sinorhizobium/Ensifer group</taxon>
        <taxon>Sinorhizobium</taxon>
    </lineage>
</organism>
<dbReference type="InterPro" id="IPR027385">
    <property type="entry name" value="Beta-barrel_OMP"/>
</dbReference>
<evidence type="ECO:0000256" key="6">
    <source>
        <dbReference type="SAM" id="SignalP"/>
    </source>
</evidence>
<dbReference type="RefSeq" id="WP_269284131.1">
    <property type="nucleotide sequence ID" value="NZ_JAPVOI010000004.1"/>
</dbReference>
<evidence type="ECO:0000256" key="2">
    <source>
        <dbReference type="ARBA" id="ARBA00022729"/>
    </source>
</evidence>
<keyword evidence="4" id="KW-0998">Cell outer membrane</keyword>
<dbReference type="Proteomes" id="UP001079430">
    <property type="component" value="Unassembled WGS sequence"/>
</dbReference>
<feature type="signal peptide" evidence="6">
    <location>
        <begin position="1"/>
        <end position="24"/>
    </location>
</feature>
<dbReference type="Gene3D" id="2.40.160.20">
    <property type="match status" value="1"/>
</dbReference>
<proteinExistence type="inferred from homology"/>
<dbReference type="PANTHER" id="PTHR34001:SF3">
    <property type="entry name" value="BLL7405 PROTEIN"/>
    <property type="match status" value="1"/>
</dbReference>
<feature type="domain" description="Outer membrane protein beta-barrel" evidence="7">
    <location>
        <begin position="14"/>
        <end position="255"/>
    </location>
</feature>
<comment type="caution">
    <text evidence="8">The sequence shown here is derived from an EMBL/GenBank/DDBJ whole genome shotgun (WGS) entry which is preliminary data.</text>
</comment>
<keyword evidence="2 6" id="KW-0732">Signal</keyword>